<dbReference type="Pfam" id="PF00557">
    <property type="entry name" value="Peptidase_M24"/>
    <property type="match status" value="1"/>
</dbReference>
<evidence type="ECO:0000313" key="7">
    <source>
        <dbReference type="EMBL" id="KCZ81533.1"/>
    </source>
</evidence>
<protein>
    <submittedName>
        <fullName evidence="7">Methionine aminopeptidase, type II</fullName>
    </submittedName>
</protein>
<sequence>MKPIVINQVNPLPIEYLSPNLEYSGGEIIKEPVVNEELLIARRAAEAHRRSRYKIQSEIKPGMTLNEICTIIESSTRILLKGEKNDGIGFPTGVSINECAAHFTTIPGAEEIYLKESDVLKIDFGAHVDGRIMDSAFTICFDPQFENLLLASKESMEEGIKAAGVDVRVCDIGERIGEVISSYELTLNGKNEKIIPVSNLNGHSIGKYEIHSGITIPLINNKDKTRLVADQFYAIETFATTGKGYVRDSIDCSHFIFNKHVRKQIHNQKTLKVLKCINKNIGQLPFCQRYVDYLLNEPNFSKAHVDILKAFNMLEPYPPLMDTSGSYVAQFEHTIFLSENSGKEILTRGDDY</sequence>
<evidence type="ECO:0000256" key="3">
    <source>
        <dbReference type="ARBA" id="ARBA00022670"/>
    </source>
</evidence>
<dbReference type="InterPro" id="IPR036388">
    <property type="entry name" value="WH-like_DNA-bd_sf"/>
</dbReference>
<dbReference type="VEuPathDB" id="MicrosporidiaDB:H312_00986"/>
<gene>
    <name evidence="7" type="ORF">H312_00986</name>
</gene>
<dbReference type="GO" id="GO:0070006">
    <property type="term" value="F:metalloaminopeptidase activity"/>
    <property type="evidence" value="ECO:0007669"/>
    <property type="project" value="InterPro"/>
</dbReference>
<dbReference type="PROSITE" id="PS01202">
    <property type="entry name" value="MAP_2"/>
    <property type="match status" value="1"/>
</dbReference>
<feature type="domain" description="Peptidase M24" evidence="6">
    <location>
        <begin position="42"/>
        <end position="243"/>
    </location>
</feature>
<evidence type="ECO:0000259" key="6">
    <source>
        <dbReference type="Pfam" id="PF00557"/>
    </source>
</evidence>
<dbReference type="Gene3D" id="3.90.230.10">
    <property type="entry name" value="Creatinase/methionine aminopeptidase superfamily"/>
    <property type="match status" value="1"/>
</dbReference>
<dbReference type="STRING" id="1288291.A0A059F2Q0"/>
<reference evidence="7 8" key="2">
    <citation type="submission" date="2014-03" db="EMBL/GenBank/DDBJ databases">
        <title>The Genome Sequence of Anncaliia algerae insect isolate PRA339.</title>
        <authorList>
            <consortium name="The Broad Institute Genome Sequencing Platform"/>
            <consortium name="The Broad Institute Genome Sequencing Center for Infectious Disease"/>
            <person name="Cuomo C."/>
            <person name="Becnel J."/>
            <person name="Sanscrainte N."/>
            <person name="Walker B."/>
            <person name="Young S.K."/>
            <person name="Zeng Q."/>
            <person name="Gargeya S."/>
            <person name="Fitzgerald M."/>
            <person name="Haas B."/>
            <person name="Abouelleil A."/>
            <person name="Alvarado L."/>
            <person name="Arachchi H.M."/>
            <person name="Berlin A.M."/>
            <person name="Chapman S.B."/>
            <person name="Dewar J."/>
            <person name="Goldberg J."/>
            <person name="Griggs A."/>
            <person name="Gujja S."/>
            <person name="Hansen M."/>
            <person name="Howarth C."/>
            <person name="Imamovic A."/>
            <person name="Larimer J."/>
            <person name="McCowan C."/>
            <person name="Murphy C."/>
            <person name="Neiman D."/>
            <person name="Pearson M."/>
            <person name="Priest M."/>
            <person name="Roberts A."/>
            <person name="Saif S."/>
            <person name="Shea T."/>
            <person name="Sisk P."/>
            <person name="Sykes S."/>
            <person name="Wortman J."/>
            <person name="Nusbaum C."/>
            <person name="Birren B."/>
        </authorList>
    </citation>
    <scope>NUCLEOTIDE SEQUENCE [LARGE SCALE GENOMIC DNA]</scope>
    <source>
        <strain evidence="7 8">PRA339</strain>
    </source>
</reference>
<dbReference type="InterPro" id="IPR036390">
    <property type="entry name" value="WH_DNA-bd_sf"/>
</dbReference>
<evidence type="ECO:0000256" key="5">
    <source>
        <dbReference type="ARBA" id="ARBA00022801"/>
    </source>
</evidence>
<dbReference type="InterPro" id="IPR002468">
    <property type="entry name" value="Pept_M24A_MAP2"/>
</dbReference>
<dbReference type="InterPro" id="IPR050247">
    <property type="entry name" value="Met_Aminopeptidase_Type2"/>
</dbReference>
<dbReference type="PANTHER" id="PTHR45777">
    <property type="entry name" value="METHIONINE AMINOPEPTIDASE 2"/>
    <property type="match status" value="1"/>
</dbReference>
<dbReference type="InterPro" id="IPR018349">
    <property type="entry name" value="Pept_M24A_MAP2_BS"/>
</dbReference>
<dbReference type="EMBL" id="KK365140">
    <property type="protein sequence ID" value="KCZ81533.1"/>
    <property type="molecule type" value="Genomic_DNA"/>
</dbReference>
<keyword evidence="8" id="KW-1185">Reference proteome</keyword>
<dbReference type="PANTHER" id="PTHR45777:SF2">
    <property type="entry name" value="METHIONINE AMINOPEPTIDASE 2"/>
    <property type="match status" value="1"/>
</dbReference>
<dbReference type="GO" id="GO:0046872">
    <property type="term" value="F:metal ion binding"/>
    <property type="evidence" value="ECO:0007669"/>
    <property type="project" value="UniProtKB-KW"/>
</dbReference>
<dbReference type="HOGENOM" id="CLU_015857_7_0_1"/>
<dbReference type="OrthoDB" id="7848262at2759"/>
<dbReference type="GO" id="GO:0005737">
    <property type="term" value="C:cytoplasm"/>
    <property type="evidence" value="ECO:0007669"/>
    <property type="project" value="TreeGrafter"/>
</dbReference>
<evidence type="ECO:0000313" key="8">
    <source>
        <dbReference type="Proteomes" id="UP000030655"/>
    </source>
</evidence>
<dbReference type="SUPFAM" id="SSF46785">
    <property type="entry name" value="Winged helix' DNA-binding domain"/>
    <property type="match status" value="1"/>
</dbReference>
<keyword evidence="2" id="KW-0963">Cytoplasm</keyword>
<evidence type="ECO:0000256" key="2">
    <source>
        <dbReference type="ARBA" id="ARBA00022490"/>
    </source>
</evidence>
<dbReference type="GO" id="GO:0006508">
    <property type="term" value="P:proteolysis"/>
    <property type="evidence" value="ECO:0007669"/>
    <property type="project" value="UniProtKB-KW"/>
</dbReference>
<reference evidence="8" key="1">
    <citation type="submission" date="2013-02" db="EMBL/GenBank/DDBJ databases">
        <authorList>
            <consortium name="The Broad Institute Genome Sequencing Platform"/>
            <person name="Cuomo C."/>
            <person name="Becnel J."/>
            <person name="Sanscrainte N."/>
            <person name="Walker B."/>
            <person name="Young S.K."/>
            <person name="Zeng Q."/>
            <person name="Gargeya S."/>
            <person name="Fitzgerald M."/>
            <person name="Haas B."/>
            <person name="Abouelleil A."/>
            <person name="Alvarado L."/>
            <person name="Arachchi H.M."/>
            <person name="Berlin A.M."/>
            <person name="Chapman S.B."/>
            <person name="Dewar J."/>
            <person name="Goldberg J."/>
            <person name="Griggs A."/>
            <person name="Gujja S."/>
            <person name="Hansen M."/>
            <person name="Howarth C."/>
            <person name="Imamovic A."/>
            <person name="Larimer J."/>
            <person name="McCowan C."/>
            <person name="Murphy C."/>
            <person name="Neiman D."/>
            <person name="Pearson M."/>
            <person name="Priest M."/>
            <person name="Roberts A."/>
            <person name="Saif S."/>
            <person name="Shea T."/>
            <person name="Sisk P."/>
            <person name="Sykes S."/>
            <person name="Wortman J."/>
            <person name="Nusbaum C."/>
            <person name="Birren B."/>
        </authorList>
    </citation>
    <scope>NUCLEOTIDE SEQUENCE [LARGE SCALE GENOMIC DNA]</scope>
    <source>
        <strain evidence="8">PRA339</strain>
    </source>
</reference>
<name>A0A059F2Q0_9MICR</name>
<dbReference type="Proteomes" id="UP000030655">
    <property type="component" value="Unassembled WGS sequence"/>
</dbReference>
<evidence type="ECO:0000256" key="1">
    <source>
        <dbReference type="ARBA" id="ARBA00022438"/>
    </source>
</evidence>
<keyword evidence="3" id="KW-0645">Protease</keyword>
<accession>A0A059F2Q0</accession>
<dbReference type="Gene3D" id="1.10.10.10">
    <property type="entry name" value="Winged helix-like DNA-binding domain superfamily/Winged helix DNA-binding domain"/>
    <property type="match status" value="1"/>
</dbReference>
<dbReference type="NCBIfam" id="TIGR00501">
    <property type="entry name" value="met_pdase_II"/>
    <property type="match status" value="1"/>
</dbReference>
<organism evidence="7 8">
    <name type="scientific">Anncaliia algerae PRA339</name>
    <dbReference type="NCBI Taxonomy" id="1288291"/>
    <lineage>
        <taxon>Eukaryota</taxon>
        <taxon>Fungi</taxon>
        <taxon>Fungi incertae sedis</taxon>
        <taxon>Microsporidia</taxon>
        <taxon>Tubulinosematoidea</taxon>
        <taxon>Tubulinosematidae</taxon>
        <taxon>Anncaliia</taxon>
    </lineage>
</organism>
<dbReference type="AlphaFoldDB" id="A0A059F2Q0"/>
<dbReference type="InterPro" id="IPR000994">
    <property type="entry name" value="Pept_M24"/>
</dbReference>
<evidence type="ECO:0000256" key="4">
    <source>
        <dbReference type="ARBA" id="ARBA00022723"/>
    </source>
</evidence>
<dbReference type="InterPro" id="IPR036005">
    <property type="entry name" value="Creatinase/aminopeptidase-like"/>
</dbReference>
<keyword evidence="1 7" id="KW-0031">Aminopeptidase</keyword>
<keyword evidence="4" id="KW-0479">Metal-binding</keyword>
<keyword evidence="5" id="KW-0378">Hydrolase</keyword>
<dbReference type="SUPFAM" id="SSF55920">
    <property type="entry name" value="Creatinase/aminopeptidase"/>
    <property type="match status" value="1"/>
</dbReference>
<proteinExistence type="predicted"/>